<keyword evidence="8" id="KW-1185">Reference proteome</keyword>
<reference evidence="7" key="1">
    <citation type="submission" date="2021-06" db="EMBL/GenBank/DDBJ databases">
        <authorList>
            <person name="Kallberg Y."/>
            <person name="Tangrot J."/>
            <person name="Rosling A."/>
        </authorList>
    </citation>
    <scope>NUCLEOTIDE SEQUENCE</scope>
    <source>
        <strain evidence="7">IA702</strain>
    </source>
</reference>
<dbReference type="Proteomes" id="UP000789572">
    <property type="component" value="Unassembled WGS sequence"/>
</dbReference>
<evidence type="ECO:0000256" key="1">
    <source>
        <dbReference type="ARBA" id="ARBA00005429"/>
    </source>
</evidence>
<evidence type="ECO:0000313" key="7">
    <source>
        <dbReference type="EMBL" id="CAG8593580.1"/>
    </source>
</evidence>
<dbReference type="PANTHER" id="PTHR32341">
    <property type="entry name" value="INTERFERON-INDUCIBLE GTPASE"/>
    <property type="match status" value="1"/>
</dbReference>
<evidence type="ECO:0000313" key="8">
    <source>
        <dbReference type="Proteomes" id="UP000789572"/>
    </source>
</evidence>
<keyword evidence="5" id="KW-0175">Coiled coil</keyword>
<evidence type="ECO:0000256" key="3">
    <source>
        <dbReference type="ARBA" id="ARBA00022801"/>
    </source>
</evidence>
<comment type="similarity">
    <text evidence="1">Belongs to the TRAFAC class dynamin-like GTPase superfamily. IRG family.</text>
</comment>
<keyword evidence="4" id="KW-0342">GTP-binding</keyword>
<dbReference type="GO" id="GO:0016020">
    <property type="term" value="C:membrane"/>
    <property type="evidence" value="ECO:0007669"/>
    <property type="project" value="InterPro"/>
</dbReference>
<dbReference type="AlphaFoldDB" id="A0A9N9CAU5"/>
<dbReference type="InterPro" id="IPR027417">
    <property type="entry name" value="P-loop_NTPase"/>
</dbReference>
<dbReference type="OrthoDB" id="422720at2759"/>
<dbReference type="Gene3D" id="3.40.50.300">
    <property type="entry name" value="P-loop containing nucleotide triphosphate hydrolases"/>
    <property type="match status" value="1"/>
</dbReference>
<dbReference type="PANTHER" id="PTHR32341:SF10">
    <property type="entry name" value="INTERFERON-INDUCIBLE GTPASE 5"/>
    <property type="match status" value="1"/>
</dbReference>
<dbReference type="InterPro" id="IPR030385">
    <property type="entry name" value="G_IRG_dom"/>
</dbReference>
<accession>A0A9N9CAU5</accession>
<name>A0A9N9CAU5_9GLOM</name>
<evidence type="ECO:0000256" key="5">
    <source>
        <dbReference type="SAM" id="Coils"/>
    </source>
</evidence>
<dbReference type="SUPFAM" id="SSF52540">
    <property type="entry name" value="P-loop containing nucleoside triphosphate hydrolases"/>
    <property type="match status" value="1"/>
</dbReference>
<dbReference type="GO" id="GO:0016787">
    <property type="term" value="F:hydrolase activity"/>
    <property type="evidence" value="ECO:0007669"/>
    <property type="project" value="UniProtKB-KW"/>
</dbReference>
<protein>
    <submittedName>
        <fullName evidence="7">6080_t:CDS:1</fullName>
    </submittedName>
</protein>
<gene>
    <name evidence="7" type="ORF">POCULU_LOCUS7100</name>
</gene>
<dbReference type="PROSITE" id="PS51716">
    <property type="entry name" value="G_IRG"/>
    <property type="match status" value="1"/>
</dbReference>
<organism evidence="7 8">
    <name type="scientific">Paraglomus occultum</name>
    <dbReference type="NCBI Taxonomy" id="144539"/>
    <lineage>
        <taxon>Eukaryota</taxon>
        <taxon>Fungi</taxon>
        <taxon>Fungi incertae sedis</taxon>
        <taxon>Mucoromycota</taxon>
        <taxon>Glomeromycotina</taxon>
        <taxon>Glomeromycetes</taxon>
        <taxon>Paraglomerales</taxon>
        <taxon>Paraglomeraceae</taxon>
        <taxon>Paraglomus</taxon>
    </lineage>
</organism>
<dbReference type="InterPro" id="IPR007743">
    <property type="entry name" value="Immunity-related_GTPase-like"/>
</dbReference>
<dbReference type="Pfam" id="PF05049">
    <property type="entry name" value="IIGP"/>
    <property type="match status" value="1"/>
</dbReference>
<evidence type="ECO:0000256" key="4">
    <source>
        <dbReference type="ARBA" id="ARBA00023134"/>
    </source>
</evidence>
<keyword evidence="3" id="KW-0378">Hydrolase</keyword>
<evidence type="ECO:0000256" key="2">
    <source>
        <dbReference type="ARBA" id="ARBA00022741"/>
    </source>
</evidence>
<dbReference type="EMBL" id="CAJVPJ010001500">
    <property type="protein sequence ID" value="CAG8593580.1"/>
    <property type="molecule type" value="Genomic_DNA"/>
</dbReference>
<evidence type="ECO:0000259" key="6">
    <source>
        <dbReference type="PROSITE" id="PS51716"/>
    </source>
</evidence>
<dbReference type="GO" id="GO:0005525">
    <property type="term" value="F:GTP binding"/>
    <property type="evidence" value="ECO:0007669"/>
    <property type="project" value="UniProtKB-KW"/>
</dbReference>
<feature type="coiled-coil region" evidence="5">
    <location>
        <begin position="56"/>
        <end position="112"/>
    </location>
</feature>
<keyword evidence="2" id="KW-0547">Nucleotide-binding</keyword>
<sequence>MSLSKRVFFLVQLLKYDPQRSIAAIIKAVVAPRRQNSTVRVINTIVDDKAEKLRKTGQQNAQIESLRKKLKNLEEARAAEIKDLSERLTKVEEARAAEIGRLREELKLAEEQAAWIESIPAELKPTKEQYEEAKSMLKDPDGLLYHFAVAGHAGTGKSSLINALRGCKDKDKGAAKVGVAETTTKIGRHPDTNSVLNKFVWYDIPGAGTQANRVEQYVIDKGLFVFDFIIICWKDRIMETDMQILNSCKIWKIPTFLVRTNSRTHINNLKQSEDITEEEATDMLKNETRETVERNLREGNYNEPNKKVYIIDRHILGKIVSSFTKKLHSTEDFTKSHSIKNYNITEDDIRTVVDAEGIIDEVDLLKDPLETAKERRR</sequence>
<comment type="caution">
    <text evidence="7">The sequence shown here is derived from an EMBL/GenBank/DDBJ whole genome shotgun (WGS) entry which is preliminary data.</text>
</comment>
<proteinExistence type="inferred from homology"/>
<dbReference type="InterPro" id="IPR051515">
    <property type="entry name" value="IRG"/>
</dbReference>
<feature type="domain" description="IRG-type G" evidence="6">
    <location>
        <begin position="143"/>
        <end position="333"/>
    </location>
</feature>